<feature type="chain" id="PRO_5037503238" description="Ig-like domain-containing protein" evidence="1">
    <location>
        <begin position="22"/>
        <end position="119"/>
    </location>
</feature>
<proteinExistence type="predicted"/>
<accession>A0A927FYP7</accession>
<organism evidence="2 3">
    <name type="scientific">Devosia oryzisoli</name>
    <dbReference type="NCBI Taxonomy" id="2774138"/>
    <lineage>
        <taxon>Bacteria</taxon>
        <taxon>Pseudomonadati</taxon>
        <taxon>Pseudomonadota</taxon>
        <taxon>Alphaproteobacteria</taxon>
        <taxon>Hyphomicrobiales</taxon>
        <taxon>Devosiaceae</taxon>
        <taxon>Devosia</taxon>
    </lineage>
</organism>
<reference evidence="2" key="1">
    <citation type="submission" date="2020-09" db="EMBL/GenBank/DDBJ databases">
        <title>Genome seq and assembly of Devosia sp.</title>
        <authorList>
            <person name="Chhetri G."/>
        </authorList>
    </citation>
    <scope>NUCLEOTIDE SEQUENCE</scope>
    <source>
        <strain evidence="2">PTR5</strain>
    </source>
</reference>
<evidence type="ECO:0000313" key="2">
    <source>
        <dbReference type="EMBL" id="MBD8067134.1"/>
    </source>
</evidence>
<dbReference type="Proteomes" id="UP000654108">
    <property type="component" value="Unassembled WGS sequence"/>
</dbReference>
<evidence type="ECO:0000256" key="1">
    <source>
        <dbReference type="SAM" id="SignalP"/>
    </source>
</evidence>
<evidence type="ECO:0000313" key="3">
    <source>
        <dbReference type="Proteomes" id="UP000654108"/>
    </source>
</evidence>
<protein>
    <recommendedName>
        <fullName evidence="4">Ig-like domain-containing protein</fullName>
    </recommendedName>
</protein>
<dbReference type="EMBL" id="JACYFU010000005">
    <property type="protein sequence ID" value="MBD8067134.1"/>
    <property type="molecule type" value="Genomic_DNA"/>
</dbReference>
<feature type="signal peptide" evidence="1">
    <location>
        <begin position="1"/>
        <end position="21"/>
    </location>
</feature>
<comment type="caution">
    <text evidence="2">The sequence shown here is derived from an EMBL/GenBank/DDBJ whole genome shotgun (WGS) entry which is preliminary data.</text>
</comment>
<sequence>MLTRVTISLIALTVLSGTALAHHKPGHHMPPGQAKKMERATRVIPPDVQVVVPAQVQVVVPDQMQFVCLITSEVPGDPYAGVVSSYWLPRAEAEAEANLGDSFIIYHPDFNTEDGCLSI</sequence>
<keyword evidence="1" id="KW-0732">Signal</keyword>
<name>A0A927FYP7_9HYPH</name>
<dbReference type="RefSeq" id="WP_191777912.1">
    <property type="nucleotide sequence ID" value="NZ_JACYFU010000005.1"/>
</dbReference>
<keyword evidence="3" id="KW-1185">Reference proteome</keyword>
<gene>
    <name evidence="2" type="ORF">IC608_16815</name>
</gene>
<evidence type="ECO:0008006" key="4">
    <source>
        <dbReference type="Google" id="ProtNLM"/>
    </source>
</evidence>
<dbReference type="AlphaFoldDB" id="A0A927FYP7"/>